<reference evidence="6 7" key="1">
    <citation type="submission" date="2024-06" db="EMBL/GenBank/DDBJ databases">
        <authorList>
            <person name="Chen R.Y."/>
        </authorList>
    </citation>
    <scope>NUCLEOTIDE SEQUENCE [LARGE SCALE GENOMIC DNA]</scope>
    <source>
        <strain evidence="6 7">D2</strain>
    </source>
</reference>
<dbReference type="PROSITE" id="PS50975">
    <property type="entry name" value="ATP_GRASP"/>
    <property type="match status" value="1"/>
</dbReference>
<dbReference type="Pfam" id="PF13535">
    <property type="entry name" value="ATP-grasp_4"/>
    <property type="match status" value="1"/>
</dbReference>
<evidence type="ECO:0000313" key="7">
    <source>
        <dbReference type="Proteomes" id="UP001467690"/>
    </source>
</evidence>
<feature type="domain" description="ATP-grasp" evidence="5">
    <location>
        <begin position="124"/>
        <end position="310"/>
    </location>
</feature>
<dbReference type="Gene3D" id="3.30.470.20">
    <property type="entry name" value="ATP-grasp fold, B domain"/>
    <property type="match status" value="1"/>
</dbReference>
<keyword evidence="7" id="KW-1185">Reference proteome</keyword>
<evidence type="ECO:0000256" key="3">
    <source>
        <dbReference type="ARBA" id="ARBA00022840"/>
    </source>
</evidence>
<comment type="caution">
    <text evidence="6">The sequence shown here is derived from an EMBL/GenBank/DDBJ whole genome shotgun (WGS) entry which is preliminary data.</text>
</comment>
<dbReference type="RefSeq" id="WP_350400396.1">
    <property type="nucleotide sequence ID" value="NZ_JBELOE010000062.1"/>
</dbReference>
<organism evidence="6 7">
    <name type="scientific">Catenovulum sediminis</name>
    <dbReference type="NCBI Taxonomy" id="1740262"/>
    <lineage>
        <taxon>Bacteria</taxon>
        <taxon>Pseudomonadati</taxon>
        <taxon>Pseudomonadota</taxon>
        <taxon>Gammaproteobacteria</taxon>
        <taxon>Alteromonadales</taxon>
        <taxon>Alteromonadaceae</taxon>
        <taxon>Catenovulum</taxon>
    </lineage>
</organism>
<accession>A0ABV1RCL5</accession>
<proteinExistence type="predicted"/>
<dbReference type="Proteomes" id="UP001467690">
    <property type="component" value="Unassembled WGS sequence"/>
</dbReference>
<dbReference type="PANTHER" id="PTHR43585">
    <property type="entry name" value="FUMIPYRROLE BIOSYNTHESIS PROTEIN C"/>
    <property type="match status" value="1"/>
</dbReference>
<dbReference type="InterPro" id="IPR011761">
    <property type="entry name" value="ATP-grasp"/>
</dbReference>
<keyword evidence="1" id="KW-0436">Ligase</keyword>
<evidence type="ECO:0000313" key="6">
    <source>
        <dbReference type="EMBL" id="MER2490652.1"/>
    </source>
</evidence>
<dbReference type="EMBL" id="JBELOE010000062">
    <property type="protein sequence ID" value="MER2490652.1"/>
    <property type="molecule type" value="Genomic_DNA"/>
</dbReference>
<evidence type="ECO:0000256" key="1">
    <source>
        <dbReference type="ARBA" id="ARBA00022598"/>
    </source>
</evidence>
<protein>
    <submittedName>
        <fullName evidence="6">ATP-grasp domain-containing protein</fullName>
    </submittedName>
</protein>
<evidence type="ECO:0000259" key="5">
    <source>
        <dbReference type="PROSITE" id="PS50975"/>
    </source>
</evidence>
<sequence>MKDTLNGDLIILTHVLNTTAVTGFVPAAKALGLRVWLLTDDIVAHQQFFSNPKLDAYPDEILSCDVFNAQSIIELILQNNLHPSAIFTNSDHLQTACAQAADFFALLGKDWRVCYRAKNKTAMRQYLKQSGLETTWYQAVDEINQLETLNPPYPIVAKPQQGVASMDVKLCQNHQDLAQFCNQFWQQHPNQSLLLEQYLQGTAFTLETLGDGENLVALGGFDIELSPPPYFIERSARWNNHTNSAHRQSALAQLQAFGINFGPCHSEFILTAEGPKLIEINYRCIGGGKEFLLDRLLNQDYFKQILRLHLGERINLNSAVDGQAYANYYIAKHAGELQNCPNPFEFNAAIGTKLELLKQRGEKISLTHSDRDRLAIFSAYAKAESQLSESEFVQHIEQHMEQHMPQNAWEIR</sequence>
<dbReference type="SUPFAM" id="SSF56059">
    <property type="entry name" value="Glutathione synthetase ATP-binding domain-like"/>
    <property type="match status" value="1"/>
</dbReference>
<keyword evidence="3 4" id="KW-0067">ATP-binding</keyword>
<name>A0ABV1RCL5_9ALTE</name>
<dbReference type="PANTHER" id="PTHR43585:SF2">
    <property type="entry name" value="ATP-GRASP ENZYME FSQD"/>
    <property type="match status" value="1"/>
</dbReference>
<dbReference type="InterPro" id="IPR052032">
    <property type="entry name" value="ATP-dep_AA_Ligase"/>
</dbReference>
<evidence type="ECO:0000256" key="2">
    <source>
        <dbReference type="ARBA" id="ARBA00022741"/>
    </source>
</evidence>
<gene>
    <name evidence="6" type="ORF">ABS311_01970</name>
</gene>
<keyword evidence="2 4" id="KW-0547">Nucleotide-binding</keyword>
<evidence type="ECO:0000256" key="4">
    <source>
        <dbReference type="PROSITE-ProRule" id="PRU00409"/>
    </source>
</evidence>